<evidence type="ECO:0000256" key="4">
    <source>
        <dbReference type="ARBA" id="ARBA00022527"/>
    </source>
</evidence>
<evidence type="ECO:0000256" key="3">
    <source>
        <dbReference type="ARBA" id="ARBA00010217"/>
    </source>
</evidence>
<dbReference type="GO" id="GO:0051707">
    <property type="term" value="P:response to other organism"/>
    <property type="evidence" value="ECO:0007669"/>
    <property type="project" value="UniProtKB-ARBA"/>
</dbReference>
<keyword evidence="11 14" id="KW-0067">ATP-binding</keyword>
<evidence type="ECO:0000256" key="10">
    <source>
        <dbReference type="ARBA" id="ARBA00022777"/>
    </source>
</evidence>
<evidence type="ECO:0000256" key="2">
    <source>
        <dbReference type="ARBA" id="ARBA00008536"/>
    </source>
</evidence>
<dbReference type="InterPro" id="IPR001245">
    <property type="entry name" value="Ser-Thr/Tyr_kinase_cat_dom"/>
</dbReference>
<keyword evidence="19" id="KW-1185">Reference proteome</keyword>
<dbReference type="InterPro" id="IPR013320">
    <property type="entry name" value="ConA-like_dom_sf"/>
</dbReference>
<evidence type="ECO:0000256" key="16">
    <source>
        <dbReference type="SAM" id="SignalP"/>
    </source>
</evidence>
<accession>A0ABC9CZP0</accession>
<comment type="similarity">
    <text evidence="2">In the N-terminal section; belongs to the leguminous lectin family.</text>
</comment>
<feature type="domain" description="Protein kinase" evidence="17">
    <location>
        <begin position="344"/>
        <end position="640"/>
    </location>
</feature>
<evidence type="ECO:0000313" key="18">
    <source>
        <dbReference type="EMBL" id="CAL5028409.1"/>
    </source>
</evidence>
<dbReference type="Pfam" id="PF00139">
    <property type="entry name" value="Lectin_legB"/>
    <property type="match status" value="1"/>
</dbReference>
<evidence type="ECO:0000256" key="6">
    <source>
        <dbReference type="ARBA" id="ARBA00022692"/>
    </source>
</evidence>
<dbReference type="SMART" id="SM00220">
    <property type="entry name" value="S_TKc"/>
    <property type="match status" value="1"/>
</dbReference>
<feature type="transmembrane region" description="Helical" evidence="15">
    <location>
        <begin position="285"/>
        <end position="305"/>
    </location>
</feature>
<dbReference type="PROSITE" id="PS50011">
    <property type="entry name" value="PROTEIN_KINASE_DOM"/>
    <property type="match status" value="1"/>
</dbReference>
<dbReference type="Gene3D" id="2.60.120.200">
    <property type="match status" value="1"/>
</dbReference>
<dbReference type="InterPro" id="IPR008271">
    <property type="entry name" value="Ser/Thr_kinase_AS"/>
</dbReference>
<evidence type="ECO:0000256" key="13">
    <source>
        <dbReference type="ARBA" id="ARBA00023136"/>
    </source>
</evidence>
<dbReference type="GO" id="GO:0005524">
    <property type="term" value="F:ATP binding"/>
    <property type="evidence" value="ECO:0007669"/>
    <property type="project" value="UniProtKB-UniRule"/>
</dbReference>
<feature type="chain" id="PRO_5044882434" description="Protein kinase domain-containing protein" evidence="16">
    <location>
        <begin position="30"/>
        <end position="692"/>
    </location>
</feature>
<protein>
    <recommendedName>
        <fullName evidence="17">Protein kinase domain-containing protein</fullName>
    </recommendedName>
</protein>
<keyword evidence="12 15" id="KW-1133">Transmembrane helix</keyword>
<dbReference type="InterPro" id="IPR017441">
    <property type="entry name" value="Protein_kinase_ATP_BS"/>
</dbReference>
<dbReference type="Gene3D" id="3.30.200.20">
    <property type="entry name" value="Phosphorylase Kinase, domain 1"/>
    <property type="match status" value="1"/>
</dbReference>
<keyword evidence="5" id="KW-0808">Transferase</keyword>
<dbReference type="SUPFAM" id="SSF49899">
    <property type="entry name" value="Concanavalin A-like lectins/glucanases"/>
    <property type="match status" value="1"/>
</dbReference>
<dbReference type="PANTHER" id="PTHR27007">
    <property type="match status" value="1"/>
</dbReference>
<dbReference type="PROSITE" id="PS00108">
    <property type="entry name" value="PROTEIN_KINASE_ST"/>
    <property type="match status" value="1"/>
</dbReference>
<evidence type="ECO:0000256" key="7">
    <source>
        <dbReference type="ARBA" id="ARBA00022729"/>
    </source>
</evidence>
<name>A0ABC9CZP0_9POAL</name>
<dbReference type="InterPro" id="IPR000719">
    <property type="entry name" value="Prot_kinase_dom"/>
</dbReference>
<keyword evidence="8" id="KW-0430">Lectin</keyword>
<keyword evidence="10" id="KW-0418">Kinase</keyword>
<dbReference type="InterPro" id="IPR011009">
    <property type="entry name" value="Kinase-like_dom_sf"/>
</dbReference>
<dbReference type="CDD" id="cd14066">
    <property type="entry name" value="STKc_IRAK"/>
    <property type="match status" value="1"/>
</dbReference>
<keyword evidence="7 16" id="KW-0732">Signal</keyword>
<feature type="binding site" evidence="14">
    <location>
        <position position="379"/>
    </location>
    <ligand>
        <name>ATP</name>
        <dbReference type="ChEBI" id="CHEBI:30616"/>
    </ligand>
</feature>
<dbReference type="FunFam" id="3.30.200.20:FF:000320">
    <property type="entry name" value="probable L-type lectin-domain containing receptor kinase S.5"/>
    <property type="match status" value="1"/>
</dbReference>
<comment type="subcellular location">
    <subcellularLocation>
        <location evidence="1">Membrane</location>
        <topology evidence="1">Single-pass type I membrane protein</topology>
    </subcellularLocation>
</comment>
<evidence type="ECO:0000256" key="5">
    <source>
        <dbReference type="ARBA" id="ARBA00022679"/>
    </source>
</evidence>
<evidence type="ECO:0000259" key="17">
    <source>
        <dbReference type="PROSITE" id="PS50011"/>
    </source>
</evidence>
<dbReference type="PROSITE" id="PS00107">
    <property type="entry name" value="PROTEIN_KINASE_ATP"/>
    <property type="match status" value="1"/>
</dbReference>
<dbReference type="GO" id="GO:0004674">
    <property type="term" value="F:protein serine/threonine kinase activity"/>
    <property type="evidence" value="ECO:0007669"/>
    <property type="project" value="UniProtKB-KW"/>
</dbReference>
<evidence type="ECO:0000256" key="1">
    <source>
        <dbReference type="ARBA" id="ARBA00004479"/>
    </source>
</evidence>
<keyword evidence="9 14" id="KW-0547">Nucleotide-binding</keyword>
<dbReference type="Gene3D" id="1.10.510.10">
    <property type="entry name" value="Transferase(Phosphotransferase) domain 1"/>
    <property type="match status" value="1"/>
</dbReference>
<dbReference type="GO" id="GO:0030246">
    <property type="term" value="F:carbohydrate binding"/>
    <property type="evidence" value="ECO:0007669"/>
    <property type="project" value="UniProtKB-KW"/>
</dbReference>
<feature type="signal peptide" evidence="16">
    <location>
        <begin position="1"/>
        <end position="29"/>
    </location>
</feature>
<dbReference type="InterPro" id="IPR050528">
    <property type="entry name" value="L-type_Lectin-RKs"/>
</dbReference>
<dbReference type="GO" id="GO:0016020">
    <property type="term" value="C:membrane"/>
    <property type="evidence" value="ECO:0007669"/>
    <property type="project" value="UniProtKB-SubCell"/>
</dbReference>
<dbReference type="FunFam" id="1.10.510.10:FF:000444">
    <property type="entry name" value="probable L-type lectin-domain containing receptor kinase S.5"/>
    <property type="match status" value="1"/>
</dbReference>
<organism evidence="18 19">
    <name type="scientific">Urochloa decumbens</name>
    <dbReference type="NCBI Taxonomy" id="240449"/>
    <lineage>
        <taxon>Eukaryota</taxon>
        <taxon>Viridiplantae</taxon>
        <taxon>Streptophyta</taxon>
        <taxon>Embryophyta</taxon>
        <taxon>Tracheophyta</taxon>
        <taxon>Spermatophyta</taxon>
        <taxon>Magnoliopsida</taxon>
        <taxon>Liliopsida</taxon>
        <taxon>Poales</taxon>
        <taxon>Poaceae</taxon>
        <taxon>PACMAD clade</taxon>
        <taxon>Panicoideae</taxon>
        <taxon>Panicodae</taxon>
        <taxon>Paniceae</taxon>
        <taxon>Melinidinae</taxon>
        <taxon>Urochloa</taxon>
    </lineage>
</organism>
<reference evidence="18" key="1">
    <citation type="submission" date="2024-10" db="EMBL/GenBank/DDBJ databases">
        <authorList>
            <person name="Ryan C."/>
        </authorList>
    </citation>
    <scope>NUCLEOTIDE SEQUENCE [LARGE SCALE GENOMIC DNA]</scope>
</reference>
<evidence type="ECO:0000256" key="14">
    <source>
        <dbReference type="PROSITE-ProRule" id="PRU10141"/>
    </source>
</evidence>
<proteinExistence type="inferred from homology"/>
<sequence length="692" mass="75964">MSCPSMSCSCSLLPLLVLLLCSRISCSFASLAACTSCDGTDYSFPSSSTDSSSDGLVLLRDAEISNGALHLTPASQNNNRSGAALLAAPVTLWCVDSQEETQNASLDASFTMIVPYSSPAEEVAGWNGEGLAFIIVPALNSPPLGILGLSNNPPKAAATDGDFIAFKFNTVKQSSDPDDNSIILSVGIFISSLSPVEIINASIQATTKNHTVRIMLDKPQAEITMDVEGRTYKTNFSAHVPQRAFVGFLASTGVSSELHSISSWSLRIELEHYGKDIDWKVTLPAVLGCICVTAIMNIFVAAFYFNSKYNKLKMELVLSETLRRLPGMPREFKHATMRKATDNFHEARRLGKGGFGAVYKGTLWSGKDGMACVEVAVKKFTRNENRCYDDFLAEIDIINRLRHRNIVPLVGWCYEKGELLLIYEYMPNGSLDQHLCSSSQPERILGWTTRYNIVADIAAGLHYVHHEHEHMVLHRDIKASNIMLDSAFRARLGDFGLARIVGLDKNSYTDLGVAGTWGFIAPEYSVSHKATRKTDIYAFGVLVLEIVTGKQALCVFQDTFQLLVDWVWRLHREEGRLLEAVDKKVVSMEDYDADGAIRLLLLGLACANPNPVDRPSMAEVVRVVAKSVPAPDVPIVKPAFVWPPEDGIPHSFDDDITEMSDLDESHWEETSSSDALAVSAIIRRKARVSSIG</sequence>
<keyword evidence="4" id="KW-0723">Serine/threonine-protein kinase</keyword>
<evidence type="ECO:0000256" key="15">
    <source>
        <dbReference type="SAM" id="Phobius"/>
    </source>
</evidence>
<evidence type="ECO:0000256" key="11">
    <source>
        <dbReference type="ARBA" id="ARBA00022840"/>
    </source>
</evidence>
<comment type="similarity">
    <text evidence="3">In the C-terminal section; belongs to the protein kinase superfamily. Ser/Thr protein kinase family.</text>
</comment>
<evidence type="ECO:0000256" key="12">
    <source>
        <dbReference type="ARBA" id="ARBA00022989"/>
    </source>
</evidence>
<dbReference type="Proteomes" id="UP001497457">
    <property type="component" value="Chromosome 30rd"/>
</dbReference>
<dbReference type="Pfam" id="PF07714">
    <property type="entry name" value="PK_Tyr_Ser-Thr"/>
    <property type="match status" value="1"/>
</dbReference>
<dbReference type="GO" id="GO:0006952">
    <property type="term" value="P:defense response"/>
    <property type="evidence" value="ECO:0007669"/>
    <property type="project" value="UniProtKB-ARBA"/>
</dbReference>
<keyword evidence="6 15" id="KW-0812">Transmembrane</keyword>
<dbReference type="EMBL" id="OZ075140">
    <property type="protein sequence ID" value="CAL5028409.1"/>
    <property type="molecule type" value="Genomic_DNA"/>
</dbReference>
<gene>
    <name evidence="18" type="ORF">URODEC1_LOCUS79878</name>
</gene>
<keyword evidence="13 15" id="KW-0472">Membrane</keyword>
<evidence type="ECO:0000313" key="19">
    <source>
        <dbReference type="Proteomes" id="UP001497457"/>
    </source>
</evidence>
<dbReference type="AlphaFoldDB" id="A0ABC9CZP0"/>
<evidence type="ECO:0000256" key="9">
    <source>
        <dbReference type="ARBA" id="ARBA00022741"/>
    </source>
</evidence>
<dbReference type="SUPFAM" id="SSF56112">
    <property type="entry name" value="Protein kinase-like (PK-like)"/>
    <property type="match status" value="1"/>
</dbReference>
<dbReference type="InterPro" id="IPR001220">
    <property type="entry name" value="Legume_lectin_dom"/>
</dbReference>
<evidence type="ECO:0000256" key="8">
    <source>
        <dbReference type="ARBA" id="ARBA00022734"/>
    </source>
</evidence>